<feature type="signal peptide" evidence="2">
    <location>
        <begin position="1"/>
        <end position="24"/>
    </location>
</feature>
<evidence type="ECO:0000313" key="4">
    <source>
        <dbReference type="Proteomes" id="UP001605036"/>
    </source>
</evidence>
<feature type="region of interest" description="Disordered" evidence="1">
    <location>
        <begin position="62"/>
        <end position="100"/>
    </location>
</feature>
<protein>
    <recommendedName>
        <fullName evidence="5">Secreted protein</fullName>
    </recommendedName>
</protein>
<feature type="chain" id="PRO_5044867396" description="Secreted protein" evidence="2">
    <location>
        <begin position="25"/>
        <end position="132"/>
    </location>
</feature>
<dbReference type="Proteomes" id="UP001605036">
    <property type="component" value="Unassembled WGS sequence"/>
</dbReference>
<reference evidence="3 4" key="1">
    <citation type="submission" date="2024-09" db="EMBL/GenBank/DDBJ databases">
        <title>Chromosome-scale assembly of Riccia fluitans.</title>
        <authorList>
            <person name="Paukszto L."/>
            <person name="Sawicki J."/>
            <person name="Karawczyk K."/>
            <person name="Piernik-Szablinska J."/>
            <person name="Szczecinska M."/>
            <person name="Mazdziarz M."/>
        </authorList>
    </citation>
    <scope>NUCLEOTIDE SEQUENCE [LARGE SCALE GENOMIC DNA]</scope>
    <source>
        <strain evidence="3">Rf_01</strain>
        <tissue evidence="3">Aerial parts of the thallus</tissue>
    </source>
</reference>
<evidence type="ECO:0000256" key="1">
    <source>
        <dbReference type="SAM" id="MobiDB-lite"/>
    </source>
</evidence>
<accession>A0ABD1Z4N5</accession>
<name>A0ABD1Z4N5_9MARC</name>
<comment type="caution">
    <text evidence="3">The sequence shown here is derived from an EMBL/GenBank/DDBJ whole genome shotgun (WGS) entry which is preliminary data.</text>
</comment>
<dbReference type="EMBL" id="JBHFFA010000002">
    <property type="protein sequence ID" value="KAL2642735.1"/>
    <property type="molecule type" value="Genomic_DNA"/>
</dbReference>
<gene>
    <name evidence="3" type="ORF">R1flu_010322</name>
</gene>
<keyword evidence="2" id="KW-0732">Signal</keyword>
<evidence type="ECO:0008006" key="5">
    <source>
        <dbReference type="Google" id="ProtNLM"/>
    </source>
</evidence>
<keyword evidence="4" id="KW-1185">Reference proteome</keyword>
<organism evidence="3 4">
    <name type="scientific">Riccia fluitans</name>
    <dbReference type="NCBI Taxonomy" id="41844"/>
    <lineage>
        <taxon>Eukaryota</taxon>
        <taxon>Viridiplantae</taxon>
        <taxon>Streptophyta</taxon>
        <taxon>Embryophyta</taxon>
        <taxon>Marchantiophyta</taxon>
        <taxon>Marchantiopsida</taxon>
        <taxon>Marchantiidae</taxon>
        <taxon>Marchantiales</taxon>
        <taxon>Ricciaceae</taxon>
        <taxon>Riccia</taxon>
    </lineage>
</organism>
<evidence type="ECO:0000313" key="3">
    <source>
        <dbReference type="EMBL" id="KAL2642735.1"/>
    </source>
</evidence>
<sequence>MSRSPRGGKVPLLFLCRVILRAFTSRPAGVPDCRCHGPGPIWQGSPPGASRVHSDHLPVARRGAQMHKEGDSVRQVSRNRKESRTVVYAKSSGGPQAGLRAPEALNLHRRGSRRIDGLEALPAHGVSHFFLP</sequence>
<dbReference type="AlphaFoldDB" id="A0ABD1Z4N5"/>
<evidence type="ECO:0000256" key="2">
    <source>
        <dbReference type="SAM" id="SignalP"/>
    </source>
</evidence>
<proteinExistence type="predicted"/>